<feature type="compositionally biased region" description="Low complexity" evidence="1">
    <location>
        <begin position="55"/>
        <end position="68"/>
    </location>
</feature>
<dbReference type="Gene3D" id="1.10.510.10">
    <property type="entry name" value="Transferase(Phosphotransferase) domain 1"/>
    <property type="match status" value="1"/>
</dbReference>
<dbReference type="SMART" id="SM00220">
    <property type="entry name" value="S_TKc"/>
    <property type="match status" value="1"/>
</dbReference>
<protein>
    <recommendedName>
        <fullName evidence="2">Protein kinase domain-containing protein</fullName>
    </recommendedName>
</protein>
<dbReference type="InterPro" id="IPR011009">
    <property type="entry name" value="Kinase-like_dom_sf"/>
</dbReference>
<feature type="region of interest" description="Disordered" evidence="1">
    <location>
        <begin position="30"/>
        <end position="80"/>
    </location>
</feature>
<dbReference type="CDD" id="cd00180">
    <property type="entry name" value="PKc"/>
    <property type="match status" value="1"/>
</dbReference>
<dbReference type="GO" id="GO:0004672">
    <property type="term" value="F:protein kinase activity"/>
    <property type="evidence" value="ECO:0007669"/>
    <property type="project" value="InterPro"/>
</dbReference>
<feature type="domain" description="Protein kinase" evidence="2">
    <location>
        <begin position="235"/>
        <end position="558"/>
    </location>
</feature>
<reference evidence="3 4" key="1">
    <citation type="journal article" date="2021" name="Nat. Commun.">
        <title>Genetic determinants of endophytism in the Arabidopsis root mycobiome.</title>
        <authorList>
            <person name="Mesny F."/>
            <person name="Miyauchi S."/>
            <person name="Thiergart T."/>
            <person name="Pickel B."/>
            <person name="Atanasova L."/>
            <person name="Karlsson M."/>
            <person name="Huettel B."/>
            <person name="Barry K.W."/>
            <person name="Haridas S."/>
            <person name="Chen C."/>
            <person name="Bauer D."/>
            <person name="Andreopoulos W."/>
            <person name="Pangilinan J."/>
            <person name="LaButti K."/>
            <person name="Riley R."/>
            <person name="Lipzen A."/>
            <person name="Clum A."/>
            <person name="Drula E."/>
            <person name="Henrissat B."/>
            <person name="Kohler A."/>
            <person name="Grigoriev I.V."/>
            <person name="Martin F.M."/>
            <person name="Hacquard S."/>
        </authorList>
    </citation>
    <scope>NUCLEOTIDE SEQUENCE [LARGE SCALE GENOMIC DNA]</scope>
    <source>
        <strain evidence="3 4">MPI-CAGE-CH-0241</strain>
    </source>
</reference>
<keyword evidence="4" id="KW-1185">Reference proteome</keyword>
<evidence type="ECO:0000256" key="1">
    <source>
        <dbReference type="SAM" id="MobiDB-lite"/>
    </source>
</evidence>
<dbReference type="InterPro" id="IPR000719">
    <property type="entry name" value="Prot_kinase_dom"/>
</dbReference>
<dbReference type="PANTHER" id="PTHR33112:SF10">
    <property type="entry name" value="TOL"/>
    <property type="match status" value="1"/>
</dbReference>
<evidence type="ECO:0000259" key="2">
    <source>
        <dbReference type="PROSITE" id="PS50011"/>
    </source>
</evidence>
<evidence type="ECO:0000313" key="3">
    <source>
        <dbReference type="EMBL" id="KAH6889644.1"/>
    </source>
</evidence>
<accession>A0A9P8W3V8</accession>
<comment type="caution">
    <text evidence="3">The sequence shown here is derived from an EMBL/GenBank/DDBJ whole genome shotgun (WGS) entry which is preliminary data.</text>
</comment>
<dbReference type="Pfam" id="PF00069">
    <property type="entry name" value="Pkinase"/>
    <property type="match status" value="1"/>
</dbReference>
<dbReference type="Pfam" id="PF06985">
    <property type="entry name" value="HET"/>
    <property type="match status" value="1"/>
</dbReference>
<proteinExistence type="predicted"/>
<dbReference type="InterPro" id="IPR010730">
    <property type="entry name" value="HET"/>
</dbReference>
<name>A0A9P8W3V8_9HYPO</name>
<dbReference type="PROSITE" id="PS50011">
    <property type="entry name" value="PROTEIN_KINASE_DOM"/>
    <property type="match status" value="1"/>
</dbReference>
<dbReference type="GO" id="GO:0005524">
    <property type="term" value="F:ATP binding"/>
    <property type="evidence" value="ECO:0007669"/>
    <property type="project" value="InterPro"/>
</dbReference>
<dbReference type="PANTHER" id="PTHR33112">
    <property type="entry name" value="DOMAIN PROTEIN, PUTATIVE-RELATED"/>
    <property type="match status" value="1"/>
</dbReference>
<feature type="compositionally biased region" description="Basic residues" evidence="1">
    <location>
        <begin position="69"/>
        <end position="80"/>
    </location>
</feature>
<dbReference type="InterPro" id="IPR008271">
    <property type="entry name" value="Ser/Thr_kinase_AS"/>
</dbReference>
<organism evidence="3 4">
    <name type="scientific">Thelonectria olida</name>
    <dbReference type="NCBI Taxonomy" id="1576542"/>
    <lineage>
        <taxon>Eukaryota</taxon>
        <taxon>Fungi</taxon>
        <taxon>Dikarya</taxon>
        <taxon>Ascomycota</taxon>
        <taxon>Pezizomycotina</taxon>
        <taxon>Sordariomycetes</taxon>
        <taxon>Hypocreomycetidae</taxon>
        <taxon>Hypocreales</taxon>
        <taxon>Nectriaceae</taxon>
        <taxon>Thelonectria</taxon>
    </lineage>
</organism>
<dbReference type="EMBL" id="JAGPYM010000010">
    <property type="protein sequence ID" value="KAH6889644.1"/>
    <property type="molecule type" value="Genomic_DNA"/>
</dbReference>
<dbReference type="OrthoDB" id="5125733at2759"/>
<sequence>MARMSELCYWFCIGQRVNKKATAAEGRNNTQEIKGDGIKLSSDNGSQEFLEHRVPGSPSPSSESTSTPGRHRQTSPRTRSVKTWKMATNNDETLVRALNERVVEGLFYLSEPSRTFFPRTKLNGLLRKAEVEATLRRARVHPSPELVDFIMTKADKIFAILAAMDKTDRIEAFHKGKFGQNRLPAKQESVGDMFFSPLAVVDFCRLQWWFMSPVFTEDTFRYNFEKSCQLPFTRYGEKMPSGASNYSSVEERSIHVGHVQLRPDQKLVMDERGHPRVALKELNFTDRNLAEREASALEMMRELKSDHLIKAIAYFQQGDKHSFIFPWAEHGNLWDFLTAEDTRDDINDNKPFFIWAFKQLTALAMAIEELHSQFCRHGDLKPENILCFREDDRATDNPAPAVRMVITDVGLAKSHDKATEFRRDKTQTTVSTKRYAAPEMEVDPNGKLSRRFDIWAIGCIFLECVIWILYGPKELERCTIYLKDTFYKTITDSNETKTAELHPKVQKWVSYIKKDWRCSKGTALRRLVDLIVNKLLIVKVQDSATSSPVPGVKTHATWTQNPTQDTESLGQLKYRTYAAGMRQALVGILEDLESDTIDAIGKRPFENTPDPKGPCDSLSSTFNGMLAVPHRQFTRVRQAVFDTQSSPILTTHPLQQNTSSLFPQPLSDNWNYTPDDSFPPAFFADFELVLPVPQTYEAQLCRRCRGLSLWSVECNFMDSRHSLDAKGFGGHGCSLCQLLSHCIRDRLHSPHEIVRFARVGSYLTVDDGQEQPVIILSTMPALPGPQIKPSPNIQTSFSKLPDAGGETHLKVLREWIRSCDSTHECLPQRLDFVPRRLLDIGDSKSDMVRLLEISLSLRKPKKYAALSHRWGSPQQHAKFCALKSNIETLMRGFEVSLLPKTFRDAVHIARGLKLDYLWIDSICIVQDDSSDWDAESKLMEQVFSSAYCTIAASCASGTSDGFLKSRPERRCIPMKLGDETYYACEAIDDFHSHVDQSELNQRGWVMQERALSRRTIYFTELQSYWECGGGVRCETMTKMKNRKASFLGDANFPHSADKYVKGMKIEFFQDLYERFSKLALSRVSDRPVAIKGVEARLLDTFHTSGGYGIFDIYLYRSLLWQRGCESLSRIPTTRGNPVPSWSWMAYDGGIRYLPVPFGKAAWQDDIKSPFSGTSDERQGDGDGQAPELEAPVWDIIDEPAAESLIFDEPLRELTRPLTCIVVGNNKTEPANDSQTHWVILVHCISSTSNNSDGHVYERLGVGVLERRHIDCRGTAKKGKIR</sequence>
<dbReference type="PROSITE" id="PS00108">
    <property type="entry name" value="PROTEIN_KINASE_ST"/>
    <property type="match status" value="1"/>
</dbReference>
<dbReference type="Proteomes" id="UP000777438">
    <property type="component" value="Unassembled WGS sequence"/>
</dbReference>
<evidence type="ECO:0000313" key="4">
    <source>
        <dbReference type="Proteomes" id="UP000777438"/>
    </source>
</evidence>
<dbReference type="SUPFAM" id="SSF56112">
    <property type="entry name" value="Protein kinase-like (PK-like)"/>
    <property type="match status" value="1"/>
</dbReference>
<gene>
    <name evidence="3" type="ORF">B0T10DRAFT_571612</name>
</gene>